<protein>
    <submittedName>
        <fullName evidence="1">Uncharacterized protein</fullName>
    </submittedName>
</protein>
<comment type="caution">
    <text evidence="1">The sequence shown here is derived from an EMBL/GenBank/DDBJ whole genome shotgun (WGS) entry which is preliminary data.</text>
</comment>
<dbReference type="EMBL" id="CAWUPB010000913">
    <property type="protein sequence ID" value="CAK7330055.1"/>
    <property type="molecule type" value="Genomic_DNA"/>
</dbReference>
<dbReference type="AlphaFoldDB" id="A0AAV1R7U2"/>
<evidence type="ECO:0000313" key="1">
    <source>
        <dbReference type="EMBL" id="CAK7330055.1"/>
    </source>
</evidence>
<reference evidence="1 2" key="1">
    <citation type="submission" date="2024-01" db="EMBL/GenBank/DDBJ databases">
        <authorList>
            <person name="Waweru B."/>
        </authorList>
    </citation>
    <scope>NUCLEOTIDE SEQUENCE [LARGE SCALE GENOMIC DNA]</scope>
</reference>
<evidence type="ECO:0000313" key="2">
    <source>
        <dbReference type="Proteomes" id="UP001314170"/>
    </source>
</evidence>
<organism evidence="1 2">
    <name type="scientific">Dovyalis caffra</name>
    <dbReference type="NCBI Taxonomy" id="77055"/>
    <lineage>
        <taxon>Eukaryota</taxon>
        <taxon>Viridiplantae</taxon>
        <taxon>Streptophyta</taxon>
        <taxon>Embryophyta</taxon>
        <taxon>Tracheophyta</taxon>
        <taxon>Spermatophyta</taxon>
        <taxon>Magnoliopsida</taxon>
        <taxon>eudicotyledons</taxon>
        <taxon>Gunneridae</taxon>
        <taxon>Pentapetalae</taxon>
        <taxon>rosids</taxon>
        <taxon>fabids</taxon>
        <taxon>Malpighiales</taxon>
        <taxon>Salicaceae</taxon>
        <taxon>Flacourtieae</taxon>
        <taxon>Dovyalis</taxon>
    </lineage>
</organism>
<proteinExistence type="predicted"/>
<keyword evidence="2" id="KW-1185">Reference proteome</keyword>
<sequence length="93" mass="10125">MGSTRRRIPGTACTVFAGRRGLELSSPVKVFGHKITVPNRNLGCMQSASTDLDLGLGQWSREDVVHAEDGRELGLWISFLVATLDMSSLCLSF</sequence>
<name>A0AAV1R7U2_9ROSI</name>
<dbReference type="Proteomes" id="UP001314170">
    <property type="component" value="Unassembled WGS sequence"/>
</dbReference>
<gene>
    <name evidence="1" type="ORF">DCAF_LOCUS7750</name>
</gene>
<accession>A0AAV1R7U2</accession>